<feature type="transmembrane region" description="Helical" evidence="1">
    <location>
        <begin position="141"/>
        <end position="161"/>
    </location>
</feature>
<keyword evidence="3" id="KW-1185">Reference proteome</keyword>
<dbReference type="AlphaFoldDB" id="A0A178KAQ4"/>
<feature type="transmembrane region" description="Helical" evidence="1">
    <location>
        <begin position="82"/>
        <end position="102"/>
    </location>
</feature>
<dbReference type="Proteomes" id="UP000078503">
    <property type="component" value="Unassembled WGS sequence"/>
</dbReference>
<evidence type="ECO:0000313" key="3">
    <source>
        <dbReference type="Proteomes" id="UP000078503"/>
    </source>
</evidence>
<reference evidence="2 3" key="1">
    <citation type="submission" date="2016-03" db="EMBL/GenBank/DDBJ databases">
        <title>Photobacterium proteolyticum sp. nov. a protease producing bacterium isolated from ocean sediments of Laizhou Bay.</title>
        <authorList>
            <person name="Li Y."/>
        </authorList>
    </citation>
    <scope>NUCLEOTIDE SEQUENCE [LARGE SCALE GENOMIC DNA]</scope>
    <source>
        <strain evidence="2 3">R-40508</strain>
    </source>
</reference>
<feature type="transmembrane region" description="Helical" evidence="1">
    <location>
        <begin position="167"/>
        <end position="191"/>
    </location>
</feature>
<organism evidence="2 3">
    <name type="scientific">Photobacterium jeanii</name>
    <dbReference type="NCBI Taxonomy" id="858640"/>
    <lineage>
        <taxon>Bacteria</taxon>
        <taxon>Pseudomonadati</taxon>
        <taxon>Pseudomonadota</taxon>
        <taxon>Gammaproteobacteria</taxon>
        <taxon>Vibrionales</taxon>
        <taxon>Vibrionaceae</taxon>
        <taxon>Photobacterium</taxon>
    </lineage>
</organism>
<dbReference type="STRING" id="858640.A3K86_14470"/>
<keyword evidence="1" id="KW-0812">Transmembrane</keyword>
<gene>
    <name evidence="2" type="ORF">A3K86_14470</name>
</gene>
<keyword evidence="1" id="KW-1133">Transmembrane helix</keyword>
<dbReference type="EMBL" id="LVHF01000028">
    <property type="protein sequence ID" value="OAN13762.1"/>
    <property type="molecule type" value="Genomic_DNA"/>
</dbReference>
<dbReference type="OrthoDB" id="5915482at2"/>
<accession>A0A178KAQ4</accession>
<sequence length="223" mass="23837">MLMPYIIFLIPALLAAQLILTLVLNKGEICPGQRGRVHKTLPVLLIGWVLVIVQLPLAVLPLLALTYFTVKVKTGKTRDAGPLNMLTIANGLAALAWVSVALRANLPLAGLSLTLGGTLGALLAHVMLTQARTRLQAFHRLLPFGGFAGAILSLPFLLWFLSQFDEAALAAITTPLIGALIAMVVALIVWAGHLLLNKTVNRWQLVGAFCLLVVSSGLQLSLF</sequence>
<comment type="caution">
    <text evidence="2">The sequence shown here is derived from an EMBL/GenBank/DDBJ whole genome shotgun (WGS) entry which is preliminary data.</text>
</comment>
<evidence type="ECO:0000313" key="2">
    <source>
        <dbReference type="EMBL" id="OAN13762.1"/>
    </source>
</evidence>
<protein>
    <submittedName>
        <fullName evidence="2">Uncharacterized protein</fullName>
    </submittedName>
</protein>
<evidence type="ECO:0000256" key="1">
    <source>
        <dbReference type="SAM" id="Phobius"/>
    </source>
</evidence>
<feature type="transmembrane region" description="Helical" evidence="1">
    <location>
        <begin position="108"/>
        <end position="129"/>
    </location>
</feature>
<feature type="transmembrane region" description="Helical" evidence="1">
    <location>
        <begin position="45"/>
        <end position="70"/>
    </location>
</feature>
<keyword evidence="1" id="KW-0472">Membrane</keyword>
<name>A0A178KAQ4_9GAMM</name>
<proteinExistence type="predicted"/>
<feature type="transmembrane region" description="Helical" evidence="1">
    <location>
        <begin position="203"/>
        <end position="222"/>
    </location>
</feature>